<comment type="similarity">
    <text evidence="1">Belongs to the peptidase C40 family.</text>
</comment>
<evidence type="ECO:0000313" key="8">
    <source>
        <dbReference type="Proteomes" id="UP000236151"/>
    </source>
</evidence>
<feature type="region of interest" description="Disordered" evidence="5">
    <location>
        <begin position="64"/>
        <end position="88"/>
    </location>
</feature>
<reference evidence="7 8" key="1">
    <citation type="submission" date="2017-06" db="EMBL/GenBank/DDBJ databases">
        <title>Investigating the central metabolism of Clostridium thermosuccinogenes.</title>
        <authorList>
            <person name="Koendjbiharie J.G."/>
            <person name="van Kranenburg R."/>
        </authorList>
    </citation>
    <scope>NUCLEOTIDE SEQUENCE [LARGE SCALE GENOMIC DNA]</scope>
    <source>
        <strain evidence="7 8">DSM 5806</strain>
    </source>
</reference>
<evidence type="ECO:0000256" key="3">
    <source>
        <dbReference type="ARBA" id="ARBA00022801"/>
    </source>
</evidence>
<dbReference type="InterPro" id="IPR051202">
    <property type="entry name" value="Peptidase_C40"/>
</dbReference>
<dbReference type="AlphaFoldDB" id="A0A2K2FRJ6"/>
<dbReference type="SUPFAM" id="SSF54001">
    <property type="entry name" value="Cysteine proteinases"/>
    <property type="match status" value="1"/>
</dbReference>
<dbReference type="EMBL" id="NIOJ01000002">
    <property type="protein sequence ID" value="PNU01407.1"/>
    <property type="molecule type" value="Genomic_DNA"/>
</dbReference>
<dbReference type="KEGG" id="cthd:CDO33_04015"/>
<dbReference type="GO" id="GO:0006508">
    <property type="term" value="P:proteolysis"/>
    <property type="evidence" value="ECO:0007669"/>
    <property type="project" value="UniProtKB-KW"/>
</dbReference>
<organism evidence="7 8">
    <name type="scientific">Clostridium thermosuccinogenes</name>
    <dbReference type="NCBI Taxonomy" id="84032"/>
    <lineage>
        <taxon>Bacteria</taxon>
        <taxon>Bacillati</taxon>
        <taxon>Bacillota</taxon>
        <taxon>Clostridia</taxon>
        <taxon>Eubacteriales</taxon>
        <taxon>Clostridiaceae</taxon>
        <taxon>Clostridium</taxon>
    </lineage>
</organism>
<name>A0A2K2FRJ6_9CLOT</name>
<dbReference type="PANTHER" id="PTHR47053:SF1">
    <property type="entry name" value="MUREIN DD-ENDOPEPTIDASE MEPH-RELATED"/>
    <property type="match status" value="1"/>
</dbReference>
<dbReference type="GO" id="GO:0008234">
    <property type="term" value="F:cysteine-type peptidase activity"/>
    <property type="evidence" value="ECO:0007669"/>
    <property type="project" value="UniProtKB-KW"/>
</dbReference>
<evidence type="ECO:0000256" key="1">
    <source>
        <dbReference type="ARBA" id="ARBA00007074"/>
    </source>
</evidence>
<evidence type="ECO:0000313" key="7">
    <source>
        <dbReference type="EMBL" id="PNU01407.1"/>
    </source>
</evidence>
<dbReference type="Pfam" id="PF00877">
    <property type="entry name" value="NLPC_P60"/>
    <property type="match status" value="1"/>
</dbReference>
<feature type="domain" description="NlpC/P60" evidence="6">
    <location>
        <begin position="86"/>
        <end position="208"/>
    </location>
</feature>
<accession>A0A2K2FRJ6</accession>
<evidence type="ECO:0000256" key="5">
    <source>
        <dbReference type="SAM" id="MobiDB-lite"/>
    </source>
</evidence>
<keyword evidence="4" id="KW-0788">Thiol protease</keyword>
<keyword evidence="3" id="KW-0378">Hydrolase</keyword>
<dbReference type="InterPro" id="IPR000064">
    <property type="entry name" value="NLP_P60_dom"/>
</dbReference>
<dbReference type="InterPro" id="IPR038765">
    <property type="entry name" value="Papain-like_cys_pep_sf"/>
</dbReference>
<gene>
    <name evidence="7" type="ORF">CDQ84_01710</name>
</gene>
<protein>
    <recommendedName>
        <fullName evidence="6">NlpC/P60 domain-containing protein</fullName>
    </recommendedName>
</protein>
<keyword evidence="8" id="KW-1185">Reference proteome</keyword>
<comment type="caution">
    <text evidence="7">The sequence shown here is derived from an EMBL/GenBank/DDBJ whole genome shotgun (WGS) entry which is preliminary data.</text>
</comment>
<dbReference type="PROSITE" id="PS51935">
    <property type="entry name" value="NLPC_P60"/>
    <property type="match status" value="1"/>
</dbReference>
<proteinExistence type="inferred from homology"/>
<evidence type="ECO:0000256" key="4">
    <source>
        <dbReference type="ARBA" id="ARBA00022807"/>
    </source>
</evidence>
<evidence type="ECO:0000259" key="6">
    <source>
        <dbReference type="PROSITE" id="PS51935"/>
    </source>
</evidence>
<dbReference type="Gene3D" id="3.90.1720.10">
    <property type="entry name" value="endopeptidase domain like (from Nostoc punctiforme)"/>
    <property type="match status" value="1"/>
</dbReference>
<evidence type="ECO:0000256" key="2">
    <source>
        <dbReference type="ARBA" id="ARBA00022670"/>
    </source>
</evidence>
<dbReference type="Proteomes" id="UP000236151">
    <property type="component" value="Unassembled WGS sequence"/>
</dbReference>
<dbReference type="PANTHER" id="PTHR47053">
    <property type="entry name" value="MUREIN DD-ENDOPEPTIDASE MEPH-RELATED"/>
    <property type="match status" value="1"/>
</dbReference>
<keyword evidence="2" id="KW-0645">Protease</keyword>
<sequence>MKLAGKYKIKRINNRYRIVYVRDCKALLAFAALLVLLFALIGSTRLSGFNKTMDAEIIKQGASEQLEEGGETGKAVKGGSEEDDEGSRISRLRDVLIEQLGKPYAYAMEGPDSFDCSGLVRFVYRQIGIELPRVAKDQAEAGKAVDQSSLRFGDILFFSEDNGDITHAGIYAGHGYMVHAPKPGDVVKLERIDTEYFQNTFVKAIRII</sequence>